<keyword evidence="6" id="KW-0812">Transmembrane</keyword>
<dbReference type="EC" id="2.7.13.3" evidence="2"/>
<comment type="catalytic activity">
    <reaction evidence="1">
        <text>ATP + protein L-histidine = ADP + protein N-phospho-L-histidine.</text>
        <dbReference type="EC" id="2.7.13.3"/>
    </reaction>
</comment>
<dbReference type="EMBL" id="RBIG01000001">
    <property type="protein sequence ID" value="RKQ72853.1"/>
    <property type="molecule type" value="Genomic_DNA"/>
</dbReference>
<dbReference type="InterPro" id="IPR036890">
    <property type="entry name" value="HATPase_C_sf"/>
</dbReference>
<dbReference type="Proteomes" id="UP000277424">
    <property type="component" value="Unassembled WGS sequence"/>
</dbReference>
<keyword evidence="6" id="KW-1133">Transmembrane helix</keyword>
<dbReference type="PROSITE" id="PS50109">
    <property type="entry name" value="HIS_KIN"/>
    <property type="match status" value="1"/>
</dbReference>
<feature type="transmembrane region" description="Helical" evidence="6">
    <location>
        <begin position="12"/>
        <end position="35"/>
    </location>
</feature>
<dbReference type="InterPro" id="IPR005467">
    <property type="entry name" value="His_kinase_dom"/>
</dbReference>
<evidence type="ECO:0000256" key="5">
    <source>
        <dbReference type="ARBA" id="ARBA00022777"/>
    </source>
</evidence>
<keyword evidence="3" id="KW-0597">Phosphoprotein</keyword>
<dbReference type="CDD" id="cd00075">
    <property type="entry name" value="HATPase"/>
    <property type="match status" value="1"/>
</dbReference>
<dbReference type="PANTHER" id="PTHR43047">
    <property type="entry name" value="TWO-COMPONENT HISTIDINE PROTEIN KINASE"/>
    <property type="match status" value="1"/>
</dbReference>
<dbReference type="InterPro" id="IPR003594">
    <property type="entry name" value="HATPase_dom"/>
</dbReference>
<dbReference type="Gene3D" id="1.10.287.130">
    <property type="match status" value="1"/>
</dbReference>
<dbReference type="SUPFAM" id="SSF55874">
    <property type="entry name" value="ATPase domain of HSP90 chaperone/DNA topoisomerase II/histidine kinase"/>
    <property type="match status" value="1"/>
</dbReference>
<gene>
    <name evidence="8" type="ORF">BCL74_0623</name>
</gene>
<feature type="transmembrane region" description="Helical" evidence="6">
    <location>
        <begin position="191"/>
        <end position="213"/>
    </location>
</feature>
<dbReference type="SMART" id="SM00388">
    <property type="entry name" value="HisKA"/>
    <property type="match status" value="1"/>
</dbReference>
<dbReference type="InterPro" id="IPR036097">
    <property type="entry name" value="HisK_dim/P_sf"/>
</dbReference>
<feature type="domain" description="Histidine kinase" evidence="7">
    <location>
        <begin position="297"/>
        <end position="514"/>
    </location>
</feature>
<dbReference type="SMART" id="SM00387">
    <property type="entry name" value="HATPase_c"/>
    <property type="match status" value="1"/>
</dbReference>
<evidence type="ECO:0000256" key="6">
    <source>
        <dbReference type="SAM" id="Phobius"/>
    </source>
</evidence>
<dbReference type="PRINTS" id="PR00344">
    <property type="entry name" value="BCTRLSENSOR"/>
</dbReference>
<name>A0A420WPA7_9PROT</name>
<evidence type="ECO:0000313" key="8">
    <source>
        <dbReference type="EMBL" id="RKQ72853.1"/>
    </source>
</evidence>
<organism evidence="8 9">
    <name type="scientific">Oceanibaculum indicum</name>
    <dbReference type="NCBI Taxonomy" id="526216"/>
    <lineage>
        <taxon>Bacteria</taxon>
        <taxon>Pseudomonadati</taxon>
        <taxon>Pseudomonadota</taxon>
        <taxon>Alphaproteobacteria</taxon>
        <taxon>Rhodospirillales</taxon>
        <taxon>Oceanibaculaceae</taxon>
        <taxon>Oceanibaculum</taxon>
    </lineage>
</organism>
<keyword evidence="6" id="KW-0472">Membrane</keyword>
<evidence type="ECO:0000256" key="4">
    <source>
        <dbReference type="ARBA" id="ARBA00022679"/>
    </source>
</evidence>
<dbReference type="Gene3D" id="3.30.565.10">
    <property type="entry name" value="Histidine kinase-like ATPase, C-terminal domain"/>
    <property type="match status" value="1"/>
</dbReference>
<keyword evidence="5 8" id="KW-0418">Kinase</keyword>
<evidence type="ECO:0000256" key="2">
    <source>
        <dbReference type="ARBA" id="ARBA00012438"/>
    </source>
</evidence>
<sequence>MDVVGLLGRMGIATKIFLVVGVQLAASIIIAIIALSTLGNYNTIVNEAEQAKRRAVLGENTNALIYATVMDSRGVYMSDTTEAARQFAIGIHAFTAQIEANMRAWRPLVESSRLSAFEELNAAAEEFVSFRRELARLGMDVDPALARVMGDNVDNRSNRQAFNVLMAQEAVYNTEQVLRLNALVDEHYDKAFLLIATTSAIGITLSILLAYAVSGYGIILPLKKVTDTVARRLLGAEPQPLVGIERRDEIGAMARAVQAQRELEREVRHQQSVEQSLIAQKQQAEAANQAKSIFLSHMSHELRTPLNAIIGFSEILRAESFGPLGNDRYKEYTSYILDSGTHLLGIINDVLELSRMDHRDFKLTTEPAALADIIGYCARAFGGGANEGRIQVSSAFDMVVDVDTRLLRQVLTNLISNALKYSPSDLPVTVDFEVAPDGALGLRVTDLGEGIPPEKLRSVMQPFVQLEDSGLNSHGLGLGLSLAQRFMELHGGRIELRSIVGEGTCAIAWLPAGRVVQKQAAQ</sequence>
<evidence type="ECO:0000256" key="3">
    <source>
        <dbReference type="ARBA" id="ARBA00022553"/>
    </source>
</evidence>
<evidence type="ECO:0000313" key="9">
    <source>
        <dbReference type="Proteomes" id="UP000277424"/>
    </source>
</evidence>
<dbReference type="RefSeq" id="WP_121217476.1">
    <property type="nucleotide sequence ID" value="NZ_RBIG01000001.1"/>
</dbReference>
<accession>A0A420WPA7</accession>
<reference evidence="8 9" key="1">
    <citation type="submission" date="2018-10" db="EMBL/GenBank/DDBJ databases">
        <title>Comparative analysis of microorganisms from saline springs in Andes Mountain Range, Colombia.</title>
        <authorList>
            <person name="Rubin E."/>
        </authorList>
    </citation>
    <scope>NUCLEOTIDE SEQUENCE [LARGE SCALE GENOMIC DNA]</scope>
    <source>
        <strain evidence="8 9">USBA 36</strain>
    </source>
</reference>
<dbReference type="GO" id="GO:0005886">
    <property type="term" value="C:plasma membrane"/>
    <property type="evidence" value="ECO:0007669"/>
    <property type="project" value="TreeGrafter"/>
</dbReference>
<evidence type="ECO:0000256" key="1">
    <source>
        <dbReference type="ARBA" id="ARBA00000085"/>
    </source>
</evidence>
<proteinExistence type="predicted"/>
<dbReference type="OrthoDB" id="9801651at2"/>
<dbReference type="PANTHER" id="PTHR43047:SF72">
    <property type="entry name" value="OSMOSENSING HISTIDINE PROTEIN KINASE SLN1"/>
    <property type="match status" value="1"/>
</dbReference>
<dbReference type="InterPro" id="IPR004358">
    <property type="entry name" value="Sig_transdc_His_kin-like_C"/>
</dbReference>
<dbReference type="AlphaFoldDB" id="A0A420WPA7"/>
<dbReference type="Pfam" id="PF02518">
    <property type="entry name" value="HATPase_c"/>
    <property type="match status" value="1"/>
</dbReference>
<dbReference type="CDD" id="cd00082">
    <property type="entry name" value="HisKA"/>
    <property type="match status" value="1"/>
</dbReference>
<keyword evidence="4" id="KW-0808">Transferase</keyword>
<evidence type="ECO:0000259" key="7">
    <source>
        <dbReference type="PROSITE" id="PS50109"/>
    </source>
</evidence>
<dbReference type="GO" id="GO:0000155">
    <property type="term" value="F:phosphorelay sensor kinase activity"/>
    <property type="evidence" value="ECO:0007669"/>
    <property type="project" value="InterPro"/>
</dbReference>
<dbReference type="SUPFAM" id="SSF47384">
    <property type="entry name" value="Homodimeric domain of signal transducing histidine kinase"/>
    <property type="match status" value="1"/>
</dbReference>
<protein>
    <recommendedName>
        <fullName evidence="2">histidine kinase</fullName>
        <ecNumber evidence="2">2.7.13.3</ecNumber>
    </recommendedName>
</protein>
<comment type="caution">
    <text evidence="8">The sequence shown here is derived from an EMBL/GenBank/DDBJ whole genome shotgun (WGS) entry which is preliminary data.</text>
</comment>
<dbReference type="Gene3D" id="6.10.340.10">
    <property type="match status" value="1"/>
</dbReference>
<dbReference type="GO" id="GO:0009927">
    <property type="term" value="F:histidine phosphotransfer kinase activity"/>
    <property type="evidence" value="ECO:0007669"/>
    <property type="project" value="TreeGrafter"/>
</dbReference>
<dbReference type="InterPro" id="IPR003661">
    <property type="entry name" value="HisK_dim/P_dom"/>
</dbReference>
<dbReference type="Pfam" id="PF00512">
    <property type="entry name" value="HisKA"/>
    <property type="match status" value="1"/>
</dbReference>